<accession>A0AAV4BT85</accession>
<dbReference type="PRINTS" id="PR00237">
    <property type="entry name" value="GPCRRHODOPSN"/>
</dbReference>
<comment type="subcellular location">
    <subcellularLocation>
        <location evidence="1">Cell membrane</location>
        <topology evidence="1">Multi-pass membrane protein</topology>
    </subcellularLocation>
</comment>
<feature type="domain" description="G-protein coupled receptors family 1 profile" evidence="11">
    <location>
        <begin position="63"/>
        <end position="503"/>
    </location>
</feature>
<evidence type="ECO:0000259" key="11">
    <source>
        <dbReference type="PROSITE" id="PS50262"/>
    </source>
</evidence>
<dbReference type="InterPro" id="IPR017452">
    <property type="entry name" value="GPCR_Rhodpsn_7TM"/>
</dbReference>
<evidence type="ECO:0000256" key="6">
    <source>
        <dbReference type="ARBA" id="ARBA00023136"/>
    </source>
</evidence>
<keyword evidence="5 9" id="KW-0297">G-protein coupled receptor</keyword>
<evidence type="ECO:0000256" key="10">
    <source>
        <dbReference type="SAM" id="Phobius"/>
    </source>
</evidence>
<keyword evidence="4 10" id="KW-1133">Transmembrane helix</keyword>
<keyword evidence="13" id="KW-1185">Reference proteome</keyword>
<dbReference type="CDD" id="cd00637">
    <property type="entry name" value="7tm_classA_rhodopsin-like"/>
    <property type="match status" value="1"/>
</dbReference>
<evidence type="ECO:0000256" key="8">
    <source>
        <dbReference type="ARBA" id="ARBA00023224"/>
    </source>
</evidence>
<dbReference type="PROSITE" id="PS50262">
    <property type="entry name" value="G_PROTEIN_RECEP_F1_2"/>
    <property type="match status" value="1"/>
</dbReference>
<feature type="transmembrane region" description="Helical" evidence="10">
    <location>
        <begin position="127"/>
        <end position="149"/>
    </location>
</feature>
<feature type="transmembrane region" description="Helical" evidence="10">
    <location>
        <begin position="51"/>
        <end position="71"/>
    </location>
</feature>
<dbReference type="GO" id="GO:0005886">
    <property type="term" value="C:plasma membrane"/>
    <property type="evidence" value="ECO:0007669"/>
    <property type="project" value="UniProtKB-SubCell"/>
</dbReference>
<proteinExistence type="inferred from homology"/>
<feature type="transmembrane region" description="Helical" evidence="10">
    <location>
        <begin position="170"/>
        <end position="190"/>
    </location>
</feature>
<feature type="transmembrane region" description="Helical" evidence="10">
    <location>
        <begin position="487"/>
        <end position="507"/>
    </location>
</feature>
<feature type="transmembrane region" description="Helical" evidence="10">
    <location>
        <begin position="216"/>
        <end position="238"/>
    </location>
</feature>
<evidence type="ECO:0000256" key="3">
    <source>
        <dbReference type="ARBA" id="ARBA00022692"/>
    </source>
</evidence>
<name>A0AAV4BT85_9GAST</name>
<gene>
    <name evidence="12" type="ORF">PoB_004884000</name>
</gene>
<evidence type="ECO:0000256" key="1">
    <source>
        <dbReference type="ARBA" id="ARBA00004651"/>
    </source>
</evidence>
<evidence type="ECO:0000256" key="5">
    <source>
        <dbReference type="ARBA" id="ARBA00023040"/>
    </source>
</evidence>
<keyword evidence="2" id="KW-1003">Cell membrane</keyword>
<protein>
    <submittedName>
        <fullName evidence="12">Serotonin receptor</fullName>
    </submittedName>
</protein>
<keyword evidence="6 10" id="KW-0472">Membrane</keyword>
<evidence type="ECO:0000256" key="2">
    <source>
        <dbReference type="ARBA" id="ARBA00022475"/>
    </source>
</evidence>
<reference evidence="12 13" key="1">
    <citation type="journal article" date="2021" name="Elife">
        <title>Chloroplast acquisition without the gene transfer in kleptoplastic sea slugs, Plakobranchus ocellatus.</title>
        <authorList>
            <person name="Maeda T."/>
            <person name="Takahashi S."/>
            <person name="Yoshida T."/>
            <person name="Shimamura S."/>
            <person name="Takaki Y."/>
            <person name="Nagai Y."/>
            <person name="Toyoda A."/>
            <person name="Suzuki Y."/>
            <person name="Arimoto A."/>
            <person name="Ishii H."/>
            <person name="Satoh N."/>
            <person name="Nishiyama T."/>
            <person name="Hasebe M."/>
            <person name="Maruyama T."/>
            <person name="Minagawa J."/>
            <person name="Obokata J."/>
            <person name="Shigenobu S."/>
        </authorList>
    </citation>
    <scope>NUCLEOTIDE SEQUENCE [LARGE SCALE GENOMIC DNA]</scope>
</reference>
<organism evidence="12 13">
    <name type="scientific">Plakobranchus ocellatus</name>
    <dbReference type="NCBI Taxonomy" id="259542"/>
    <lineage>
        <taxon>Eukaryota</taxon>
        <taxon>Metazoa</taxon>
        <taxon>Spiralia</taxon>
        <taxon>Lophotrochozoa</taxon>
        <taxon>Mollusca</taxon>
        <taxon>Gastropoda</taxon>
        <taxon>Heterobranchia</taxon>
        <taxon>Euthyneura</taxon>
        <taxon>Panpulmonata</taxon>
        <taxon>Sacoglossa</taxon>
        <taxon>Placobranchoidea</taxon>
        <taxon>Plakobranchidae</taxon>
        <taxon>Plakobranchus</taxon>
    </lineage>
</organism>
<comment type="similarity">
    <text evidence="9">Belongs to the G-protein coupled receptor 1 family.</text>
</comment>
<sequence length="531" mass="59507">MDASVVQTPASQMNLINTTHAELEMESTVYGVSGSKACTEEDLASPDARNYVIILVGVALVFENLLLIYVICRTRSLHSITNILVASMGLTDVLVGVQCCMMGLINLPNGLRSWLDLTPSDLRIFDSVMISLNIGLVSISILHVTVLAVDRYLYILWPFDYTRRVTRLRVLLTASGIWILGLSFVLSLTIQFQNEEYGTICIIAQTPVAYTHCPFLILYFLCLMMVFASTFGITKIALNHRRRGKMRVLAQANAINWRSDTNKDSVNEFYDNNRRGTDKVRVNVQNKNGGICGEYQNQDSVKASIVSMILESIINKVATDLQFPYFVKSEYGAMFDIVRASDCSVHGDFVKKETLASLYGETSVQNISLEASKAYNISHSEEFVATISIVSNHFKTIKNENGSKEAFNKTGKYVRNAHKVLDLSQNEPNNDKNKEGVGFFRKKNLKIIKFIIVIFGSFFICTFPSMLLISMVKIMDIPVVSDNTIELLHFPIVSNSGMNFLIITHMNKDFRAALAQRLSCCKLSCLRNYAP</sequence>
<keyword evidence="7 9" id="KW-0675">Receptor</keyword>
<dbReference type="PANTHER" id="PTHR24249">
    <property type="entry name" value="HISTAMINE RECEPTOR-RELATED G-PROTEIN COUPLED RECEPTOR"/>
    <property type="match status" value="1"/>
</dbReference>
<dbReference type="SUPFAM" id="SSF81321">
    <property type="entry name" value="Family A G protein-coupled receptor-like"/>
    <property type="match status" value="1"/>
</dbReference>
<evidence type="ECO:0000313" key="12">
    <source>
        <dbReference type="EMBL" id="GFO22335.1"/>
    </source>
</evidence>
<dbReference type="InterPro" id="IPR050569">
    <property type="entry name" value="TAAR"/>
</dbReference>
<dbReference type="Pfam" id="PF00001">
    <property type="entry name" value="7tm_1"/>
    <property type="match status" value="1"/>
</dbReference>
<dbReference type="EMBL" id="BLXT01005367">
    <property type="protein sequence ID" value="GFO22335.1"/>
    <property type="molecule type" value="Genomic_DNA"/>
</dbReference>
<dbReference type="GO" id="GO:0004930">
    <property type="term" value="F:G protein-coupled receptor activity"/>
    <property type="evidence" value="ECO:0007669"/>
    <property type="project" value="UniProtKB-KW"/>
</dbReference>
<dbReference type="Gene3D" id="1.20.1070.10">
    <property type="entry name" value="Rhodopsin 7-helix transmembrane proteins"/>
    <property type="match status" value="2"/>
</dbReference>
<keyword evidence="3 9" id="KW-0812">Transmembrane</keyword>
<evidence type="ECO:0000313" key="13">
    <source>
        <dbReference type="Proteomes" id="UP000735302"/>
    </source>
</evidence>
<evidence type="ECO:0000256" key="7">
    <source>
        <dbReference type="ARBA" id="ARBA00023170"/>
    </source>
</evidence>
<feature type="transmembrane region" description="Helical" evidence="10">
    <location>
        <begin position="83"/>
        <end position="107"/>
    </location>
</feature>
<dbReference type="AlphaFoldDB" id="A0AAV4BT85"/>
<dbReference type="Proteomes" id="UP000735302">
    <property type="component" value="Unassembled WGS sequence"/>
</dbReference>
<evidence type="ECO:0000256" key="4">
    <source>
        <dbReference type="ARBA" id="ARBA00022989"/>
    </source>
</evidence>
<keyword evidence="8 9" id="KW-0807">Transducer</keyword>
<feature type="transmembrane region" description="Helical" evidence="10">
    <location>
        <begin position="450"/>
        <end position="475"/>
    </location>
</feature>
<dbReference type="InterPro" id="IPR000276">
    <property type="entry name" value="GPCR_Rhodpsn"/>
</dbReference>
<dbReference type="PROSITE" id="PS00237">
    <property type="entry name" value="G_PROTEIN_RECEP_F1_1"/>
    <property type="match status" value="1"/>
</dbReference>
<comment type="caution">
    <text evidence="12">The sequence shown here is derived from an EMBL/GenBank/DDBJ whole genome shotgun (WGS) entry which is preliminary data.</text>
</comment>
<dbReference type="SMART" id="SM01381">
    <property type="entry name" value="7TM_GPCR_Srsx"/>
    <property type="match status" value="1"/>
</dbReference>
<evidence type="ECO:0000256" key="9">
    <source>
        <dbReference type="RuleBase" id="RU000688"/>
    </source>
</evidence>